<dbReference type="STRING" id="23.BEL05_17305"/>
<protein>
    <submittedName>
        <fullName evidence="3">Antibiotic biosynthesis monooxygenase</fullName>
    </submittedName>
</protein>
<name>A0A1E5IYD0_SHECO</name>
<comment type="caution">
    <text evidence="3">The sequence shown here is derived from an EMBL/GenBank/DDBJ whole genome shotgun (WGS) entry which is preliminary data.</text>
</comment>
<dbReference type="RefSeq" id="WP_028763394.1">
    <property type="nucleotide sequence ID" value="NZ_BPEU01000008.1"/>
</dbReference>
<keyword evidence="3" id="KW-0503">Monooxygenase</keyword>
<evidence type="ECO:0000259" key="1">
    <source>
        <dbReference type="PROSITE" id="PS51725"/>
    </source>
</evidence>
<dbReference type="OrthoDB" id="5518280at2"/>
<keyword evidence="5" id="KW-1185">Reference proteome</keyword>
<dbReference type="InterPro" id="IPR007138">
    <property type="entry name" value="ABM_dom"/>
</dbReference>
<dbReference type="Gene3D" id="3.30.70.100">
    <property type="match status" value="1"/>
</dbReference>
<organism evidence="3 4">
    <name type="scientific">Shewanella colwelliana</name>
    <name type="common">Alteromonas colwelliana</name>
    <dbReference type="NCBI Taxonomy" id="23"/>
    <lineage>
        <taxon>Bacteria</taxon>
        <taxon>Pseudomonadati</taxon>
        <taxon>Pseudomonadota</taxon>
        <taxon>Gammaproteobacteria</taxon>
        <taxon>Alteromonadales</taxon>
        <taxon>Shewanellaceae</taxon>
        <taxon>Shewanella</taxon>
    </lineage>
</organism>
<evidence type="ECO:0000313" key="3">
    <source>
        <dbReference type="EMBL" id="OEG75581.1"/>
    </source>
</evidence>
<dbReference type="Proteomes" id="UP000095230">
    <property type="component" value="Unassembled WGS sequence"/>
</dbReference>
<dbReference type="EMBL" id="MCBT01000004">
    <property type="protein sequence ID" value="OEG75581.1"/>
    <property type="molecule type" value="Genomic_DNA"/>
</dbReference>
<dbReference type="Proteomes" id="UP000773469">
    <property type="component" value="Unassembled WGS sequence"/>
</dbReference>
<dbReference type="PROSITE" id="PS51725">
    <property type="entry name" value="ABM"/>
    <property type="match status" value="1"/>
</dbReference>
<dbReference type="AlphaFoldDB" id="A0A1E5IYD0"/>
<dbReference type="EMBL" id="BPEU01000008">
    <property type="protein sequence ID" value="GIU39321.1"/>
    <property type="molecule type" value="Genomic_DNA"/>
</dbReference>
<reference evidence="3 4" key="1">
    <citation type="submission" date="2016-07" db="EMBL/GenBank/DDBJ databases">
        <title>Whole-genome of two Shewanella species isolated from a digestive organ of sea cucumber Apostichopus japonicus Selenka 1867.</title>
        <authorList>
            <person name="Hong H.-H."/>
            <person name="Choi H."/>
            <person name="Cheon S."/>
            <person name="Oh J.-S."/>
            <person name="Lee H.-G."/>
            <person name="Park C."/>
        </authorList>
    </citation>
    <scope>NUCLEOTIDE SEQUENCE [LARGE SCALE GENOMIC DNA]</scope>
    <source>
        <strain evidence="3 4">CSB03KR</strain>
    </source>
</reference>
<accession>A0A1E5IYD0</accession>
<dbReference type="SUPFAM" id="SSF54909">
    <property type="entry name" value="Dimeric alpha+beta barrel"/>
    <property type="match status" value="1"/>
</dbReference>
<dbReference type="Pfam" id="PF03992">
    <property type="entry name" value="ABM"/>
    <property type="match status" value="1"/>
</dbReference>
<reference evidence="2 5" key="2">
    <citation type="submission" date="2021-05" db="EMBL/GenBank/DDBJ databases">
        <title>Molecular characterization for Shewanella algae harboring chromosomal blaOXA-55-like strains isolated from clinical and environment sample.</title>
        <authorList>
            <person name="Ohama Y."/>
            <person name="Aoki K."/>
            <person name="Harada S."/>
            <person name="Moriya K."/>
            <person name="Ishii Y."/>
            <person name="Tateda K."/>
        </authorList>
    </citation>
    <scope>NUCLEOTIDE SEQUENCE [LARGE SCALE GENOMIC DNA]</scope>
    <source>
        <strain evidence="2 5">MBTL60-118</strain>
    </source>
</reference>
<dbReference type="InterPro" id="IPR011008">
    <property type="entry name" value="Dimeric_a/b-barrel"/>
</dbReference>
<evidence type="ECO:0000313" key="2">
    <source>
        <dbReference type="EMBL" id="GIU39321.1"/>
    </source>
</evidence>
<feature type="domain" description="ABM" evidence="1">
    <location>
        <begin position="2"/>
        <end position="91"/>
    </location>
</feature>
<sequence length="94" mass="10473">MVIRIGEFRAAEGEGQALHQFLLSLAPYITASKGCLAYEVLRQQDNNDLFAVIERWQSIEDHRASVNGFPVDEMQAAMSLFASPPKGTYYYGDG</sequence>
<dbReference type="GO" id="GO:0004497">
    <property type="term" value="F:monooxygenase activity"/>
    <property type="evidence" value="ECO:0007669"/>
    <property type="project" value="UniProtKB-KW"/>
</dbReference>
<evidence type="ECO:0000313" key="5">
    <source>
        <dbReference type="Proteomes" id="UP000773469"/>
    </source>
</evidence>
<proteinExistence type="predicted"/>
<keyword evidence="3" id="KW-0560">Oxidoreductase</keyword>
<gene>
    <name evidence="3" type="ORF">BEL05_17305</name>
    <name evidence="2" type="ORF">TUM3794_13870</name>
</gene>
<evidence type="ECO:0000313" key="4">
    <source>
        <dbReference type="Proteomes" id="UP000095230"/>
    </source>
</evidence>